<gene>
    <name evidence="1" type="ORF">ODALV1_LOCUS10238</name>
</gene>
<organism evidence="1 2">
    <name type="scientific">Orchesella dallaii</name>
    <dbReference type="NCBI Taxonomy" id="48710"/>
    <lineage>
        <taxon>Eukaryota</taxon>
        <taxon>Metazoa</taxon>
        <taxon>Ecdysozoa</taxon>
        <taxon>Arthropoda</taxon>
        <taxon>Hexapoda</taxon>
        <taxon>Collembola</taxon>
        <taxon>Entomobryomorpha</taxon>
        <taxon>Entomobryoidea</taxon>
        <taxon>Orchesellidae</taxon>
        <taxon>Orchesellinae</taxon>
        <taxon>Orchesella</taxon>
    </lineage>
</organism>
<dbReference type="EMBL" id="CAXLJM020000031">
    <property type="protein sequence ID" value="CAL8099432.1"/>
    <property type="molecule type" value="Genomic_DNA"/>
</dbReference>
<evidence type="ECO:0000313" key="1">
    <source>
        <dbReference type="EMBL" id="CAL8099432.1"/>
    </source>
</evidence>
<comment type="caution">
    <text evidence="1">The sequence shown here is derived from an EMBL/GenBank/DDBJ whole genome shotgun (WGS) entry which is preliminary data.</text>
</comment>
<evidence type="ECO:0000313" key="2">
    <source>
        <dbReference type="Proteomes" id="UP001642540"/>
    </source>
</evidence>
<reference evidence="1 2" key="1">
    <citation type="submission" date="2024-08" db="EMBL/GenBank/DDBJ databases">
        <authorList>
            <person name="Cucini C."/>
            <person name="Frati F."/>
        </authorList>
    </citation>
    <scope>NUCLEOTIDE SEQUENCE [LARGE SCALE GENOMIC DNA]</scope>
</reference>
<accession>A0ABP1QDK0</accession>
<protein>
    <submittedName>
        <fullName evidence="1">Uncharacterized protein</fullName>
    </submittedName>
</protein>
<dbReference type="Proteomes" id="UP001642540">
    <property type="component" value="Unassembled WGS sequence"/>
</dbReference>
<proteinExistence type="predicted"/>
<sequence length="120" mass="14278">MFFRTPRFIRRWIRRRMHPMAEESALSTKQKLSYAYIFFAWNAFALVIWQLSKGNKYWPVTQGLAKKEDFELDRPAYGWAKALKIEKAEVYRFGSHGLKKTEDIQIDSEEKKSQPEASQK</sequence>
<name>A0ABP1QDK0_9HEXA</name>
<keyword evidence="2" id="KW-1185">Reference proteome</keyword>